<evidence type="ECO:0000259" key="2">
    <source>
        <dbReference type="PROSITE" id="PS50093"/>
    </source>
</evidence>
<gene>
    <name evidence="3" type="ORF">EAH81_27470</name>
</gene>
<dbReference type="AlphaFoldDB" id="A0A502DZR5"/>
<dbReference type="PROSITE" id="PS50093">
    <property type="entry name" value="PKD"/>
    <property type="match status" value="1"/>
</dbReference>
<dbReference type="OrthoDB" id="9765926at2"/>
<comment type="caution">
    <text evidence="3">The sequence shown here is derived from an EMBL/GenBank/DDBJ whole genome shotgun (WGS) entry which is preliminary data.</text>
</comment>
<dbReference type="InterPro" id="IPR035986">
    <property type="entry name" value="PKD_dom_sf"/>
</dbReference>
<evidence type="ECO:0000313" key="4">
    <source>
        <dbReference type="Proteomes" id="UP000319700"/>
    </source>
</evidence>
<dbReference type="Gene3D" id="2.60.40.10">
    <property type="entry name" value="Immunoglobulins"/>
    <property type="match status" value="1"/>
</dbReference>
<dbReference type="InterPro" id="IPR000601">
    <property type="entry name" value="PKD_dom"/>
</dbReference>
<feature type="domain" description="PKD" evidence="2">
    <location>
        <begin position="378"/>
        <end position="447"/>
    </location>
</feature>
<feature type="signal peptide" evidence="1">
    <location>
        <begin position="1"/>
        <end position="18"/>
    </location>
</feature>
<evidence type="ECO:0000256" key="1">
    <source>
        <dbReference type="SAM" id="SignalP"/>
    </source>
</evidence>
<evidence type="ECO:0000313" key="3">
    <source>
        <dbReference type="EMBL" id="TPG29776.1"/>
    </source>
</evidence>
<accession>A0A502DZR5</accession>
<dbReference type="RefSeq" id="WP_140512084.1">
    <property type="nucleotide sequence ID" value="NZ_RCZH01000034.1"/>
</dbReference>
<proteinExistence type="predicted"/>
<dbReference type="SUPFAM" id="SSF50969">
    <property type="entry name" value="YVTN repeat-like/Quinoprotein amine dehydrogenase"/>
    <property type="match status" value="1"/>
</dbReference>
<organism evidence="3 4">
    <name type="scientific">Flavobacterium pectinovorum</name>
    <dbReference type="NCBI Taxonomy" id="29533"/>
    <lineage>
        <taxon>Bacteria</taxon>
        <taxon>Pseudomonadati</taxon>
        <taxon>Bacteroidota</taxon>
        <taxon>Flavobacteriia</taxon>
        <taxon>Flavobacteriales</taxon>
        <taxon>Flavobacteriaceae</taxon>
        <taxon>Flavobacterium</taxon>
    </lineage>
</organism>
<dbReference type="EMBL" id="RCZH01000034">
    <property type="protein sequence ID" value="TPG29776.1"/>
    <property type="molecule type" value="Genomic_DNA"/>
</dbReference>
<dbReference type="InterPro" id="IPR013783">
    <property type="entry name" value="Ig-like_fold"/>
</dbReference>
<dbReference type="CDD" id="cd00146">
    <property type="entry name" value="PKD"/>
    <property type="match status" value="1"/>
</dbReference>
<dbReference type="InterPro" id="IPR022409">
    <property type="entry name" value="PKD/Chitinase_dom"/>
</dbReference>
<dbReference type="SMART" id="SM00089">
    <property type="entry name" value="PKD"/>
    <property type="match status" value="1"/>
</dbReference>
<dbReference type="Gene3D" id="2.130.10.10">
    <property type="entry name" value="YVTN repeat-like/Quinoprotein amine dehydrogenase"/>
    <property type="match status" value="1"/>
</dbReference>
<reference evidence="3 4" key="1">
    <citation type="journal article" date="2019" name="Environ. Microbiol.">
        <title>Species interactions and distinct microbial communities in high Arctic permafrost affected cryosols are associated with the CH4 and CO2 gas fluxes.</title>
        <authorList>
            <person name="Altshuler I."/>
            <person name="Hamel J."/>
            <person name="Turney S."/>
            <person name="Magnuson E."/>
            <person name="Levesque R."/>
            <person name="Greer C."/>
            <person name="Whyte L.G."/>
        </authorList>
    </citation>
    <scope>NUCLEOTIDE SEQUENCE [LARGE SCALE GENOMIC DNA]</scope>
    <source>
        <strain evidence="3 4">42</strain>
    </source>
</reference>
<feature type="non-terminal residue" evidence="3">
    <location>
        <position position="687"/>
    </location>
</feature>
<dbReference type="InterPro" id="IPR015943">
    <property type="entry name" value="WD40/YVTN_repeat-like_dom_sf"/>
</dbReference>
<name>A0A502DZR5_9FLAO</name>
<dbReference type="InterPro" id="IPR011044">
    <property type="entry name" value="Quino_amine_DH_bsu"/>
</dbReference>
<dbReference type="SUPFAM" id="SSF49299">
    <property type="entry name" value="PKD domain"/>
    <property type="match status" value="1"/>
</dbReference>
<keyword evidence="1" id="KW-0732">Signal</keyword>
<keyword evidence="4" id="KW-1185">Reference proteome</keyword>
<dbReference type="Pfam" id="PF18911">
    <property type="entry name" value="PKD_4"/>
    <property type="match status" value="1"/>
</dbReference>
<dbReference type="Proteomes" id="UP000319700">
    <property type="component" value="Unassembled WGS sequence"/>
</dbReference>
<feature type="chain" id="PRO_5021378283" evidence="1">
    <location>
        <begin position="19"/>
        <end position="687"/>
    </location>
</feature>
<sequence length="687" mass="73699">MPKKILLIVLFISFNSFAQGEANIWYFGYLAGLDFNSGSPVVINDSQMITYEGCSTISDASGKLLFYTDGVRVWNKNHQIMSNGNDLLGHSSSTQSGIIIPKPNNPNIYYIFTVPELAGPDGLRYSEVDMSLDGGLGDITSKKNILLYTPSCEKLTAIKNTAGDGYWVLSHGFGNNRFIAYNIKANGVNLNPIVSNAGSIIDGDRSGSVGYLKFSPNGDKVISSNRNLNVELFDFDNATGIVSNPIVILSNSWPNYGAEFSPSGNIAYVTTKDGDLLQLDLRASNIASTAATLHSNYNNPDPHIVSALQLAPDGKIYGALYGERYVSVINNPDVLGVGSDFVAQRLFLGNDATSISGLPQFIQSYFNVGINVLNNCLGENTTFSLSGNKSITSATWDFGDGTTSTDINPTHTYLSDGAFTVSVTAKSPGGTSSKTRDIIISKVPTATKPKDILACDDNNDGSYTFDLTIQNTAILNGQDPNLYKVNYFANNIAITTPTAYANKVAYQKEIITAEISNSANGRCKSSTSFAIDVFDSPLPELANAIPDLTSCDNTSVGTDVDGRISFDLTQRASAILKGQLATQFSISYYKDAGFTKLIAAPTAYQNTISTETIFVKVANKENPDCIATTSFKIAVLALPVVTATANLKQCDDDIDGFSIFNLEEAISKITTNASNETIAFFKTIADA</sequence>
<protein>
    <submittedName>
        <fullName evidence="3">PKD domain-containing protein</fullName>
    </submittedName>
</protein>